<protein>
    <submittedName>
        <fullName evidence="1">Uncharacterized protein</fullName>
    </submittedName>
</protein>
<evidence type="ECO:0000313" key="2">
    <source>
        <dbReference type="Proteomes" id="UP000001695"/>
    </source>
</evidence>
<evidence type="ECO:0000313" key="1">
    <source>
        <dbReference type="EMBL" id="ACB96666.1"/>
    </source>
</evidence>
<keyword evidence="2" id="KW-1185">Reference proteome</keyword>
<sequence length="128" mass="14316">MPMISNDDRCHLTIGQFGHGNEDQWKIGFDEGSIKWLVCSSPPPSLTLRVTKCTLTIVSSYSLRIADNILRILSTMRSISLTAVEPIHDDGAPQWLQGIKARFDHLCWVNLRAATIKPAFPANGIDRR</sequence>
<proteinExistence type="predicted"/>
<dbReference type="HOGENOM" id="CLU_1955314_0_0_5"/>
<accession>B2IC69</accession>
<reference evidence="1 2" key="2">
    <citation type="journal article" date="2010" name="J. Bacteriol.">
        <title>Complete genome sequence of Beijerinckia indica subsp. indica.</title>
        <authorList>
            <person name="Tamas I."/>
            <person name="Dedysh S.N."/>
            <person name="Liesack W."/>
            <person name="Stott M.B."/>
            <person name="Alam M."/>
            <person name="Murrell J.C."/>
            <person name="Dunfield P.F."/>
        </authorList>
    </citation>
    <scope>NUCLEOTIDE SEQUENCE [LARGE SCALE GENOMIC DNA]</scope>
    <source>
        <strain evidence="2">ATCC 9039 / DSM 1715 / NCIMB 8712</strain>
    </source>
</reference>
<organism evidence="1 2">
    <name type="scientific">Beijerinckia indica subsp. indica (strain ATCC 9039 / DSM 1715 / NCIMB 8712)</name>
    <dbReference type="NCBI Taxonomy" id="395963"/>
    <lineage>
        <taxon>Bacteria</taxon>
        <taxon>Pseudomonadati</taxon>
        <taxon>Pseudomonadota</taxon>
        <taxon>Alphaproteobacteria</taxon>
        <taxon>Hyphomicrobiales</taxon>
        <taxon>Beijerinckiaceae</taxon>
        <taxon>Beijerinckia</taxon>
    </lineage>
</organism>
<dbReference type="KEGG" id="bid:Bind_3105"/>
<dbReference type="AlphaFoldDB" id="B2IC69"/>
<gene>
    <name evidence="1" type="ordered locus">Bind_3105</name>
</gene>
<name>B2IC69_BEII9</name>
<dbReference type="EMBL" id="CP001016">
    <property type="protein sequence ID" value="ACB96666.1"/>
    <property type="molecule type" value="Genomic_DNA"/>
</dbReference>
<reference evidence="2" key="1">
    <citation type="submission" date="2008-03" db="EMBL/GenBank/DDBJ databases">
        <title>Complete sequence of chromosome of Beijerinckia indica subsp. indica ATCC 9039.</title>
        <authorList>
            <consortium name="US DOE Joint Genome Institute"/>
            <person name="Copeland A."/>
            <person name="Lucas S."/>
            <person name="Lapidus A."/>
            <person name="Glavina del Rio T."/>
            <person name="Dalin E."/>
            <person name="Tice H."/>
            <person name="Bruce D."/>
            <person name="Goodwin L."/>
            <person name="Pitluck S."/>
            <person name="LaButti K."/>
            <person name="Schmutz J."/>
            <person name="Larimer F."/>
            <person name="Land M."/>
            <person name="Hauser L."/>
            <person name="Kyrpides N."/>
            <person name="Mikhailova N."/>
            <person name="Dunfield P.F."/>
            <person name="Dedysh S.N."/>
            <person name="Liesack W."/>
            <person name="Saw J.H."/>
            <person name="Alam M."/>
            <person name="Chen Y."/>
            <person name="Murrell J.C."/>
            <person name="Richardson P."/>
        </authorList>
    </citation>
    <scope>NUCLEOTIDE SEQUENCE [LARGE SCALE GENOMIC DNA]</scope>
    <source>
        <strain evidence="2">ATCC 9039 / DSM 1715 / NCIMB 8712</strain>
    </source>
</reference>
<dbReference type="Proteomes" id="UP000001695">
    <property type="component" value="Chromosome"/>
</dbReference>